<sequence>MKNRTLSRISAAALAGLLAVVPVGGAVAAAPAAAADVAAVVAVAVAETEPVPGEVDAEPAAEDTGIVPGGDGVGEDVESEDEADFAGSLLLVGIVAFSSLVSIGVAGFLLFRRPPVRNQAT</sequence>
<proteinExistence type="predicted"/>
<evidence type="ECO:0000256" key="1">
    <source>
        <dbReference type="SAM" id="MobiDB-lite"/>
    </source>
</evidence>
<feature type="region of interest" description="Disordered" evidence="1">
    <location>
        <begin position="52"/>
        <end position="78"/>
    </location>
</feature>
<accession>A0A4P6F3P6</accession>
<feature type="chain" id="PRO_5020972697" evidence="3">
    <location>
        <begin position="29"/>
        <end position="121"/>
    </location>
</feature>
<keyword evidence="2" id="KW-1133">Transmembrane helix</keyword>
<keyword evidence="2" id="KW-0472">Membrane</keyword>
<dbReference type="KEGG" id="xya:ET471_07300"/>
<reference evidence="4 5" key="1">
    <citation type="submission" date="2019-01" db="EMBL/GenBank/DDBJ databases">
        <title>Genome sequencing of strain FW10M-9.</title>
        <authorList>
            <person name="Heo J."/>
            <person name="Kim S.-J."/>
            <person name="Kim J.-S."/>
            <person name="Hong S.-B."/>
            <person name="Kwon S.-W."/>
        </authorList>
    </citation>
    <scope>NUCLEOTIDE SEQUENCE [LARGE SCALE GENOMIC DNA]</scope>
    <source>
        <strain evidence="4 5">FW10M-9</strain>
    </source>
</reference>
<keyword evidence="2" id="KW-0812">Transmembrane</keyword>
<protein>
    <submittedName>
        <fullName evidence="4">Uncharacterized protein</fullName>
    </submittedName>
</protein>
<dbReference type="AlphaFoldDB" id="A0A4P6F3P6"/>
<keyword evidence="3" id="KW-0732">Signal</keyword>
<organism evidence="4 5">
    <name type="scientific">Xylanimonas protaetiae</name>
    <dbReference type="NCBI Taxonomy" id="2509457"/>
    <lineage>
        <taxon>Bacteria</taxon>
        <taxon>Bacillati</taxon>
        <taxon>Actinomycetota</taxon>
        <taxon>Actinomycetes</taxon>
        <taxon>Micrococcales</taxon>
        <taxon>Promicromonosporaceae</taxon>
        <taxon>Xylanimonas</taxon>
    </lineage>
</organism>
<evidence type="ECO:0000256" key="3">
    <source>
        <dbReference type="SAM" id="SignalP"/>
    </source>
</evidence>
<dbReference type="RefSeq" id="WP_129187297.1">
    <property type="nucleotide sequence ID" value="NZ_CP035493.1"/>
</dbReference>
<feature type="transmembrane region" description="Helical" evidence="2">
    <location>
        <begin position="85"/>
        <end position="111"/>
    </location>
</feature>
<dbReference type="Proteomes" id="UP000292118">
    <property type="component" value="Chromosome"/>
</dbReference>
<evidence type="ECO:0000313" key="4">
    <source>
        <dbReference type="EMBL" id="QAY69865.1"/>
    </source>
</evidence>
<feature type="signal peptide" evidence="3">
    <location>
        <begin position="1"/>
        <end position="28"/>
    </location>
</feature>
<evidence type="ECO:0000256" key="2">
    <source>
        <dbReference type="SAM" id="Phobius"/>
    </source>
</evidence>
<name>A0A4P6F3P6_9MICO</name>
<evidence type="ECO:0000313" key="5">
    <source>
        <dbReference type="Proteomes" id="UP000292118"/>
    </source>
</evidence>
<keyword evidence="5" id="KW-1185">Reference proteome</keyword>
<dbReference type="EMBL" id="CP035493">
    <property type="protein sequence ID" value="QAY69865.1"/>
    <property type="molecule type" value="Genomic_DNA"/>
</dbReference>
<gene>
    <name evidence="4" type="ORF">ET471_07300</name>
</gene>